<gene>
    <name evidence="6" type="primary">PHF6</name>
    <name evidence="6" type="ORF">BLAG_LOCUS7231</name>
</gene>
<accession>A0A8K0EB06</accession>
<feature type="compositionally biased region" description="Acidic residues" evidence="4">
    <location>
        <begin position="230"/>
        <end position="241"/>
    </location>
</feature>
<dbReference type="InterPro" id="IPR034732">
    <property type="entry name" value="EPHD"/>
</dbReference>
<dbReference type="GO" id="GO:0005634">
    <property type="term" value="C:nucleus"/>
    <property type="evidence" value="ECO:0007669"/>
    <property type="project" value="TreeGrafter"/>
</dbReference>
<keyword evidence="3" id="KW-0862">Zinc</keyword>
<dbReference type="Proteomes" id="UP000838412">
    <property type="component" value="Chromosome 14"/>
</dbReference>
<evidence type="ECO:0000313" key="6">
    <source>
        <dbReference type="EMBL" id="CAH1244638.1"/>
    </source>
</evidence>
<feature type="region of interest" description="Disordered" evidence="4">
    <location>
        <begin position="153"/>
        <end position="345"/>
    </location>
</feature>
<dbReference type="Gene3D" id="3.30.40.10">
    <property type="entry name" value="Zinc/RING finger domain, C3HC4 (zinc finger)"/>
    <property type="match status" value="1"/>
</dbReference>
<feature type="compositionally biased region" description="Basic residues" evidence="4">
    <location>
        <begin position="434"/>
        <end position="447"/>
    </location>
</feature>
<feature type="compositionally biased region" description="Basic residues" evidence="4">
    <location>
        <begin position="1"/>
        <end position="11"/>
    </location>
</feature>
<dbReference type="PANTHER" id="PTHR12420">
    <property type="entry name" value="PHD FINGER PROTEIN"/>
    <property type="match status" value="1"/>
</dbReference>
<dbReference type="Pfam" id="PF13771">
    <property type="entry name" value="zf-HC5HC2H"/>
    <property type="match status" value="1"/>
</dbReference>
<dbReference type="AlphaFoldDB" id="A0A8K0EB06"/>
<keyword evidence="1" id="KW-0479">Metal-binding</keyword>
<evidence type="ECO:0000313" key="7">
    <source>
        <dbReference type="Proteomes" id="UP000838412"/>
    </source>
</evidence>
<feature type="compositionally biased region" description="Polar residues" evidence="4">
    <location>
        <begin position="12"/>
        <end position="21"/>
    </location>
</feature>
<name>A0A8K0EB06_BRALA</name>
<dbReference type="SMART" id="SM00249">
    <property type="entry name" value="PHD"/>
    <property type="match status" value="1"/>
</dbReference>
<keyword evidence="7" id="KW-1185">Reference proteome</keyword>
<feature type="compositionally biased region" description="Acidic residues" evidence="4">
    <location>
        <begin position="274"/>
        <end position="289"/>
    </location>
</feature>
<feature type="region of interest" description="Disordered" evidence="4">
    <location>
        <begin position="388"/>
        <end position="447"/>
    </location>
</feature>
<dbReference type="PANTHER" id="PTHR12420:SF45">
    <property type="entry name" value="TRANSCRIPTIONAL REGULATOR ATRX HOMOLOG"/>
    <property type="match status" value="1"/>
</dbReference>
<dbReference type="EMBL" id="OV696699">
    <property type="protein sequence ID" value="CAH1244638.1"/>
    <property type="molecule type" value="Genomic_DNA"/>
</dbReference>
<evidence type="ECO:0000256" key="2">
    <source>
        <dbReference type="ARBA" id="ARBA00022771"/>
    </source>
</evidence>
<protein>
    <submittedName>
        <fullName evidence="6">PHF6 protein</fullName>
    </submittedName>
</protein>
<feature type="compositionally biased region" description="Basic residues" evidence="4">
    <location>
        <begin position="192"/>
        <end position="209"/>
    </location>
</feature>
<evidence type="ECO:0000256" key="3">
    <source>
        <dbReference type="ARBA" id="ARBA00022833"/>
    </source>
</evidence>
<dbReference type="GO" id="GO:0008270">
    <property type="term" value="F:zinc ion binding"/>
    <property type="evidence" value="ECO:0007669"/>
    <property type="project" value="UniProtKB-KW"/>
</dbReference>
<feature type="region of interest" description="Disordered" evidence="4">
    <location>
        <begin position="1"/>
        <end position="22"/>
    </location>
</feature>
<feature type="compositionally biased region" description="Basic and acidic residues" evidence="4">
    <location>
        <begin position="255"/>
        <end position="273"/>
    </location>
</feature>
<evidence type="ECO:0000256" key="1">
    <source>
        <dbReference type="ARBA" id="ARBA00022723"/>
    </source>
</evidence>
<evidence type="ECO:0000259" key="5">
    <source>
        <dbReference type="PROSITE" id="PS51805"/>
    </source>
</evidence>
<organism evidence="6 7">
    <name type="scientific">Branchiostoma lanceolatum</name>
    <name type="common">Common lancelet</name>
    <name type="synonym">Amphioxus lanceolatum</name>
    <dbReference type="NCBI Taxonomy" id="7740"/>
    <lineage>
        <taxon>Eukaryota</taxon>
        <taxon>Metazoa</taxon>
        <taxon>Chordata</taxon>
        <taxon>Cephalochordata</taxon>
        <taxon>Leptocardii</taxon>
        <taxon>Amphioxiformes</taxon>
        <taxon>Branchiostomatidae</taxon>
        <taxon>Branchiostoma</taxon>
    </lineage>
</organism>
<feature type="compositionally biased region" description="Basic and acidic residues" evidence="4">
    <location>
        <begin position="329"/>
        <end position="345"/>
    </location>
</feature>
<proteinExistence type="predicted"/>
<feature type="compositionally biased region" description="Acidic residues" evidence="4">
    <location>
        <begin position="312"/>
        <end position="328"/>
    </location>
</feature>
<dbReference type="OrthoDB" id="2384350at2759"/>
<feature type="domain" description="PHD-type" evidence="5">
    <location>
        <begin position="29"/>
        <end position="150"/>
    </location>
</feature>
<feature type="compositionally biased region" description="Basic and acidic residues" evidence="4">
    <location>
        <begin position="399"/>
        <end position="409"/>
    </location>
</feature>
<dbReference type="InterPro" id="IPR051188">
    <property type="entry name" value="PHD-type_Zinc_Finger"/>
</dbReference>
<sequence>MASNRTKKSSKIRSTGDTSGKTPVRKAQAARCGFCNLGYEVERTCDTLYVADDVAAHFLCMLYSSGLVQEDSDSSQFEDFGMFDPEDVKKEIKRGLALSCSVCHKKGATIGCDKEKCTKTCHYKCGMDYDYVFEENPDEGQFLMYCPKHKDLTSDMDDDDENWKSSDEEERDEEPDDENTDPSWDASPSKRSTPKRASQRKRGRPFKKGRKDEESPRRSKRARTTVKYDETDEESFTDDDMIIPAVRRVPTKKKIKEEKAQEEGEQDADKETSEQEDEDGPGDGEEEKEEGSGDKRMEKNRKRAGTAKEKDQGDDDEDSPGDGDDESGEMEKKDDGAQKIDFWDHSREAGTLGAVCTRVKQAMQSTLKKIQDDTATETERAAVTRFMKSTGLMEQLQEEEQKDKNDSGKKRNGQTKEEEEPEETKEDRDVPPKKASRFHTPRRGMKK</sequence>
<dbReference type="PROSITE" id="PS51805">
    <property type="entry name" value="EPHD"/>
    <property type="match status" value="1"/>
</dbReference>
<keyword evidence="2" id="KW-0863">Zinc-finger</keyword>
<reference evidence="6" key="1">
    <citation type="submission" date="2022-01" db="EMBL/GenBank/DDBJ databases">
        <authorList>
            <person name="Braso-Vives M."/>
        </authorList>
    </citation>
    <scope>NUCLEOTIDE SEQUENCE</scope>
</reference>
<feature type="compositionally biased region" description="Acidic residues" evidence="4">
    <location>
        <begin position="154"/>
        <end position="180"/>
    </location>
</feature>
<evidence type="ECO:0000256" key="4">
    <source>
        <dbReference type="SAM" id="MobiDB-lite"/>
    </source>
</evidence>
<dbReference type="InterPro" id="IPR001965">
    <property type="entry name" value="Znf_PHD"/>
</dbReference>
<dbReference type="InterPro" id="IPR013083">
    <property type="entry name" value="Znf_RING/FYVE/PHD"/>
</dbReference>